<feature type="compositionally biased region" description="Polar residues" evidence="3">
    <location>
        <begin position="185"/>
        <end position="195"/>
    </location>
</feature>
<dbReference type="InterPro" id="IPR006630">
    <property type="entry name" value="La_HTH"/>
</dbReference>
<dbReference type="PANTHER" id="PTHR22792:SF132">
    <property type="entry name" value="LA-RELATED PROTEIN 1"/>
    <property type="match status" value="1"/>
</dbReference>
<evidence type="ECO:0000256" key="3">
    <source>
        <dbReference type="SAM" id="MobiDB-lite"/>
    </source>
</evidence>
<feature type="compositionally biased region" description="Polar residues" evidence="3">
    <location>
        <begin position="843"/>
        <end position="861"/>
    </location>
</feature>
<dbReference type="SMART" id="SM00684">
    <property type="entry name" value="DM15"/>
    <property type="match status" value="2"/>
</dbReference>
<protein>
    <recommendedName>
        <fullName evidence="4">HTH La-type RNA-binding domain-containing protein</fullName>
    </recommendedName>
</protein>
<gene>
    <name evidence="5" type="ORF">N0V83_007267</name>
</gene>
<dbReference type="Pfam" id="PF05383">
    <property type="entry name" value="La"/>
    <property type="match status" value="1"/>
</dbReference>
<dbReference type="CDD" id="cd07323">
    <property type="entry name" value="LAM"/>
    <property type="match status" value="1"/>
</dbReference>
<dbReference type="Pfam" id="PF21071">
    <property type="entry name" value="LARP1_HEAT"/>
    <property type="match status" value="1"/>
</dbReference>
<reference evidence="5" key="1">
    <citation type="submission" date="2022-10" db="EMBL/GenBank/DDBJ databases">
        <title>Tapping the CABI collections for fungal endophytes: first genome assemblies for Collariella, Neodidymelliopsis, Ascochyta clinopodiicola, Didymella pomorum, Didymosphaeria variabile, Neocosmospora piperis and Neocucurbitaria cava.</title>
        <authorList>
            <person name="Hill R."/>
        </authorList>
    </citation>
    <scope>NUCLEOTIDE SEQUENCE</scope>
    <source>
        <strain evidence="5">IMI 356814</strain>
    </source>
</reference>
<evidence type="ECO:0000259" key="4">
    <source>
        <dbReference type="PROSITE" id="PS50961"/>
    </source>
</evidence>
<feature type="compositionally biased region" description="Basic and acidic residues" evidence="3">
    <location>
        <begin position="450"/>
        <end position="464"/>
    </location>
</feature>
<accession>A0A9W8Y4M7</accession>
<dbReference type="GO" id="GO:0000339">
    <property type="term" value="F:RNA cap binding"/>
    <property type="evidence" value="ECO:0007669"/>
    <property type="project" value="InterPro"/>
</dbReference>
<dbReference type="GO" id="GO:0010494">
    <property type="term" value="C:cytoplasmic stress granule"/>
    <property type="evidence" value="ECO:0007669"/>
    <property type="project" value="TreeGrafter"/>
</dbReference>
<dbReference type="OrthoDB" id="340227at2759"/>
<feature type="compositionally biased region" description="Low complexity" evidence="3">
    <location>
        <begin position="15"/>
        <end position="34"/>
    </location>
</feature>
<comment type="caution">
    <text evidence="5">The sequence shown here is derived from an EMBL/GenBank/DDBJ whole genome shotgun (WGS) entry which is preliminary data.</text>
</comment>
<feature type="region of interest" description="Disordered" evidence="3">
    <location>
        <begin position="724"/>
        <end position="753"/>
    </location>
</feature>
<feature type="region of interest" description="Disordered" evidence="3">
    <location>
        <begin position="785"/>
        <end position="825"/>
    </location>
</feature>
<dbReference type="InterPro" id="IPR045180">
    <property type="entry name" value="La_dom_prot"/>
</dbReference>
<feature type="compositionally biased region" description="Basic and acidic residues" evidence="3">
    <location>
        <begin position="215"/>
        <end position="250"/>
    </location>
</feature>
<dbReference type="GO" id="GO:0045727">
    <property type="term" value="P:positive regulation of translation"/>
    <property type="evidence" value="ECO:0007669"/>
    <property type="project" value="TreeGrafter"/>
</dbReference>
<dbReference type="AlphaFoldDB" id="A0A9W8Y4M7"/>
<dbReference type="GO" id="GO:0048255">
    <property type="term" value="P:mRNA stabilization"/>
    <property type="evidence" value="ECO:0007669"/>
    <property type="project" value="InterPro"/>
</dbReference>
<evidence type="ECO:0000256" key="1">
    <source>
        <dbReference type="ARBA" id="ARBA00022884"/>
    </source>
</evidence>
<dbReference type="InterPro" id="IPR036390">
    <property type="entry name" value="WH_DNA-bd_sf"/>
</dbReference>
<feature type="compositionally biased region" description="Polar residues" evidence="3">
    <location>
        <begin position="810"/>
        <end position="825"/>
    </location>
</feature>
<evidence type="ECO:0000313" key="6">
    <source>
        <dbReference type="Proteomes" id="UP001140560"/>
    </source>
</evidence>
<dbReference type="Proteomes" id="UP001140560">
    <property type="component" value="Unassembled WGS sequence"/>
</dbReference>
<proteinExistence type="predicted"/>
<evidence type="ECO:0000256" key="2">
    <source>
        <dbReference type="PROSITE-ProRule" id="PRU00332"/>
    </source>
</evidence>
<feature type="region of interest" description="Disordered" evidence="3">
    <location>
        <begin position="842"/>
        <end position="908"/>
    </location>
</feature>
<dbReference type="GO" id="GO:0005829">
    <property type="term" value="C:cytosol"/>
    <property type="evidence" value="ECO:0007669"/>
    <property type="project" value="TreeGrafter"/>
</dbReference>
<dbReference type="PROSITE" id="PS50961">
    <property type="entry name" value="HTH_LA"/>
    <property type="match status" value="1"/>
</dbReference>
<feature type="compositionally biased region" description="Low complexity" evidence="3">
    <location>
        <begin position="72"/>
        <end position="84"/>
    </location>
</feature>
<dbReference type="InterPro" id="IPR036388">
    <property type="entry name" value="WH-like_DNA-bd_sf"/>
</dbReference>
<feature type="compositionally biased region" description="Basic and acidic residues" evidence="3">
    <location>
        <begin position="275"/>
        <end position="304"/>
    </location>
</feature>
<dbReference type="InterPro" id="IPR006607">
    <property type="entry name" value="DM15"/>
</dbReference>
<sequence length="1077" mass="116502">MASTFSYAQAAKGISAPATASKPASGSAAPAKEAVNTPAPASVASVRSWAEDAETESLPEQPATTRESRPQRSSSKPASRVSRSADTASVSSPDLGASSSSTVTKDDDVSSIPNTSSESTWDNKSQASTSVDKSVEPVEKTSDKVKKGKNAVVKPLQEAPLPAVNIWKQRADELKAKVVKAASSPATNGVSNGPTGASVKKNDPRAQEKPTAGDTKSKGRDELSQGRKDQKGDTDAKKGIKGRSSEKEAKSTPSALPPPPNQDQQSWPTPETAIDEDRKKAQEKGEKVEKERKDGASAGKHEWVKVPYTPSVVFNTPLPNAANARRGGRPGGRGGTQASGRSTGLGSNGTEKSEKDGSMSDAVPNGEQTRRERAEGAAPRDSSPKAKRTGSAASPTLKDQAPAVNGEAGVKGPALSDGEAQPRSGSMSSQAQGQANAYPRQYPNRPSKGRRGDFPGAGERRRDGAVSPTKDNTLDDRGVSASTQTDALGEDRRASGFQDGPNAHHSKHGRYSSFTGGRERGRGGGRGTRASYSNGPQFPNGHGPPMQSSTFAIGPRSPTSFHPEHNNYFSMPQGKYGRNGHRSQSMTNDPYRFPTYQGGPQVPPLQTYGMYEYGMQPMSAVPYTPYVDQFALFSMITTQVEYYFSVDNLLKDMYLRKHMDSQGFVLLEFIAGFNRIKQLSADLELLKLVCQQSSVVEYRTSEDGQDRLRRRDGWNKWVLDMSERDKSAQNEGPKELHRPPVPHPAGFDQSNPAQWQAMSTGMPTGMYGNDGSYAQINGYQGATQDSVLTAPDGLPNGTTTDGPNGDAVTNGHSTENSTVVSGDSFSDTQVESLTVIVRKQDQSKLSTLPPSASRTFSNGSIDSKRGMLDEPERSIDRQPRDSGTDSSNGASAYNDLEEHPQSVTNPFRSISPAPVRLYWVKDQDGPVHSIPSGSSHESYYHLRSKALQQRGTSPLGTTPYDMDVLYQFWSHFLIRNFNTRMYDEFRHFAFEDAARRMTDVGLSNLIKFYGESLLSPHSVIREQVAADYVDLVEAEDEHRRPAFKQLQSAFRTGNINTLSRKRIDDLLDANLLASLES</sequence>
<feature type="compositionally biased region" description="Basic and acidic residues" evidence="3">
    <location>
        <begin position="133"/>
        <end position="145"/>
    </location>
</feature>
<keyword evidence="6" id="KW-1185">Reference proteome</keyword>
<dbReference type="Gene3D" id="1.10.10.10">
    <property type="entry name" value="Winged helix-like DNA-binding domain superfamily/Winged helix DNA-binding domain"/>
    <property type="match status" value="1"/>
</dbReference>
<dbReference type="SMART" id="SM00715">
    <property type="entry name" value="LA"/>
    <property type="match status" value="1"/>
</dbReference>
<organism evidence="5 6">
    <name type="scientific">Neocucurbitaria cava</name>
    <dbReference type="NCBI Taxonomy" id="798079"/>
    <lineage>
        <taxon>Eukaryota</taxon>
        <taxon>Fungi</taxon>
        <taxon>Dikarya</taxon>
        <taxon>Ascomycota</taxon>
        <taxon>Pezizomycotina</taxon>
        <taxon>Dothideomycetes</taxon>
        <taxon>Pleosporomycetidae</taxon>
        <taxon>Pleosporales</taxon>
        <taxon>Pleosporineae</taxon>
        <taxon>Cucurbitariaceae</taxon>
        <taxon>Neocucurbitaria</taxon>
    </lineage>
</organism>
<dbReference type="EMBL" id="JAPEUY010000012">
    <property type="protein sequence ID" value="KAJ4367682.1"/>
    <property type="molecule type" value="Genomic_DNA"/>
</dbReference>
<feature type="compositionally biased region" description="Low complexity" evidence="3">
    <location>
        <begin position="424"/>
        <end position="435"/>
    </location>
</feature>
<name>A0A9W8Y4M7_9PLEO</name>
<feature type="compositionally biased region" description="Basic and acidic residues" evidence="3">
    <location>
        <begin position="724"/>
        <end position="738"/>
    </location>
</feature>
<feature type="compositionally biased region" description="Polar residues" evidence="3">
    <location>
        <begin position="112"/>
        <end position="132"/>
    </location>
</feature>
<keyword evidence="1 2" id="KW-0694">RNA-binding</keyword>
<dbReference type="SUPFAM" id="SSF46785">
    <property type="entry name" value="Winged helix' DNA-binding domain"/>
    <property type="match status" value="1"/>
</dbReference>
<feature type="compositionally biased region" description="Basic and acidic residues" evidence="3">
    <location>
        <begin position="862"/>
        <end position="883"/>
    </location>
</feature>
<evidence type="ECO:0000313" key="5">
    <source>
        <dbReference type="EMBL" id="KAJ4367682.1"/>
    </source>
</evidence>
<feature type="region of interest" description="Disordered" evidence="3">
    <location>
        <begin position="1"/>
        <end position="567"/>
    </location>
</feature>
<dbReference type="PANTHER" id="PTHR22792">
    <property type="entry name" value="LUPUS LA PROTEIN-RELATED"/>
    <property type="match status" value="1"/>
</dbReference>
<feature type="domain" description="HTH La-type RNA-binding" evidence="4">
    <location>
        <begin position="626"/>
        <end position="720"/>
    </location>
</feature>